<name>A0A1Y2LXJ6_EPING</name>
<keyword evidence="2" id="KW-0732">Signal</keyword>
<dbReference type="InParanoid" id="A0A1Y2LXJ6"/>
<dbReference type="EMBL" id="KZ107845">
    <property type="protein sequence ID" value="OSS48551.1"/>
    <property type="molecule type" value="Genomic_DNA"/>
</dbReference>
<evidence type="ECO:0000256" key="2">
    <source>
        <dbReference type="SAM" id="SignalP"/>
    </source>
</evidence>
<evidence type="ECO:0000313" key="3">
    <source>
        <dbReference type="EMBL" id="OSS48551.1"/>
    </source>
</evidence>
<keyword evidence="4" id="KW-1185">Reference proteome</keyword>
<dbReference type="Proteomes" id="UP000193240">
    <property type="component" value="Unassembled WGS sequence"/>
</dbReference>
<dbReference type="AlphaFoldDB" id="A0A1Y2LXJ6"/>
<reference evidence="3 4" key="1">
    <citation type="journal article" date="2017" name="Genome Announc.">
        <title>Genome sequence of the saprophytic ascomycete Epicoccum nigrum ICMP 19927 strain isolated from New Zealand.</title>
        <authorList>
            <person name="Fokin M."/>
            <person name="Fleetwood D."/>
            <person name="Weir B.S."/>
            <person name="Villas-Boas S.G."/>
        </authorList>
    </citation>
    <scope>NUCLEOTIDE SEQUENCE [LARGE SCALE GENOMIC DNA]</scope>
    <source>
        <strain evidence="3 4">ICMP 19927</strain>
    </source>
</reference>
<organism evidence="3 4">
    <name type="scientific">Epicoccum nigrum</name>
    <name type="common">Soil fungus</name>
    <name type="synonym">Epicoccum purpurascens</name>
    <dbReference type="NCBI Taxonomy" id="105696"/>
    <lineage>
        <taxon>Eukaryota</taxon>
        <taxon>Fungi</taxon>
        <taxon>Dikarya</taxon>
        <taxon>Ascomycota</taxon>
        <taxon>Pezizomycotina</taxon>
        <taxon>Dothideomycetes</taxon>
        <taxon>Pleosporomycetidae</taxon>
        <taxon>Pleosporales</taxon>
        <taxon>Pleosporineae</taxon>
        <taxon>Didymellaceae</taxon>
        <taxon>Epicoccum</taxon>
    </lineage>
</organism>
<accession>A0A1Y2LXJ6</accession>
<feature type="chain" id="PRO_5011000135" evidence="2">
    <location>
        <begin position="19"/>
        <end position="166"/>
    </location>
</feature>
<evidence type="ECO:0000313" key="4">
    <source>
        <dbReference type="Proteomes" id="UP000193240"/>
    </source>
</evidence>
<protein>
    <submittedName>
        <fullName evidence="3">Uncharacterized protein</fullName>
    </submittedName>
</protein>
<sequence length="166" mass="17550">MQLTAVLACTLLSLGVTANPDFVIGDNVQSFTAKDRAEYAKITKAVIDAASSYQASVTAKPEWTSMWEALKEYQKTGKDVPAGVTATDRILTFSTTPSWYNAMPTDLKNYLDKSQEEQKELIASVLKKATGGSTGDSTGDAARPISVGFYLSGALAALVGAVAMAL</sequence>
<keyword evidence="1" id="KW-1133">Transmembrane helix</keyword>
<keyword evidence="1" id="KW-0472">Membrane</keyword>
<gene>
    <name evidence="3" type="ORF">B5807_06992</name>
</gene>
<feature type="transmembrane region" description="Helical" evidence="1">
    <location>
        <begin position="147"/>
        <end position="165"/>
    </location>
</feature>
<keyword evidence="1" id="KW-0812">Transmembrane</keyword>
<evidence type="ECO:0000256" key="1">
    <source>
        <dbReference type="SAM" id="Phobius"/>
    </source>
</evidence>
<feature type="signal peptide" evidence="2">
    <location>
        <begin position="1"/>
        <end position="18"/>
    </location>
</feature>
<proteinExistence type="predicted"/>